<evidence type="ECO:0000256" key="1">
    <source>
        <dbReference type="ARBA" id="ARBA00009865"/>
    </source>
</evidence>
<dbReference type="Pfam" id="PF17851">
    <property type="entry name" value="GH43_C2"/>
    <property type="match status" value="1"/>
</dbReference>
<keyword evidence="8" id="KW-1185">Reference proteome</keyword>
<name>A0A7C8IHG4_9PEZI</name>
<sequence length="528" mass="57324">MLKSWLLGLSLAVPMSRGQGAFKNPVLYEDYPDNDVSRGPDGAYYFSASNFHYSPGAPILRSYDLVNWEPVGHSIPRLDFNSDAYDLPPGGDRAYRGGTWASTLRYRKSTSTWYWIGCTNFWNTWVFTAPSINGPWARAAQLAEGGTCYYDCGLLIDENDDMYVVYGNTKVSVAKLAADGLSQESTQQVLTAADVGVDAIEGNRFYQINGTYYILNDDPSGATYIWKSASPTGPFESKLLNRNIGPPLPGGSSPCQGSLIETDNGQWYFMSFTWAFPAGRLPVLAPITWGSDGFPSLVTGSSGGWASSYPWPAGLSARVLTNWTGTDTFAGSSLGPQWEWNHNPDVKSFSLGSGGLTLRTATVTDDIYDARNTLTHRTHGEQPRGIVHINFAGAAAGDRFGLAAFRDRSAYIGVHLSSSGTPQIVAAFNQTTDEYGGPTIDLGSIVATAPVPNGVEDLWLRVDMDVRPDGARTAIFFYSVDGDEWAQLGGAYELYTSFAWFLGYRFAIFNFATTAPGGSIKVLSFTSS</sequence>
<dbReference type="Pfam" id="PF04616">
    <property type="entry name" value="Glyco_hydro_43"/>
    <property type="match status" value="1"/>
</dbReference>
<dbReference type="Gene3D" id="2.60.120.200">
    <property type="match status" value="1"/>
</dbReference>
<dbReference type="InterPro" id="IPR051795">
    <property type="entry name" value="Glycosyl_Hydrlase_43"/>
</dbReference>
<feature type="chain" id="PRO_5028912433" description="Beta-xylosidase C-terminal Concanavalin A-like domain-containing protein" evidence="5">
    <location>
        <begin position="19"/>
        <end position="528"/>
    </location>
</feature>
<organism evidence="7 8">
    <name type="scientific">Xylaria multiplex</name>
    <dbReference type="NCBI Taxonomy" id="323545"/>
    <lineage>
        <taxon>Eukaryota</taxon>
        <taxon>Fungi</taxon>
        <taxon>Dikarya</taxon>
        <taxon>Ascomycota</taxon>
        <taxon>Pezizomycotina</taxon>
        <taxon>Sordariomycetes</taxon>
        <taxon>Xylariomycetidae</taxon>
        <taxon>Xylariales</taxon>
        <taxon>Xylariaceae</taxon>
        <taxon>Xylaria</taxon>
    </lineage>
</organism>
<evidence type="ECO:0000313" key="8">
    <source>
        <dbReference type="Proteomes" id="UP000481858"/>
    </source>
</evidence>
<proteinExistence type="inferred from homology"/>
<reference evidence="7 8" key="1">
    <citation type="submission" date="2019-12" db="EMBL/GenBank/DDBJ databases">
        <title>Draft genome sequence of the ascomycete Xylaria multiplex DSM 110363.</title>
        <authorList>
            <person name="Buettner E."/>
            <person name="Kellner H."/>
        </authorList>
    </citation>
    <scope>NUCLEOTIDE SEQUENCE [LARGE SCALE GENOMIC DNA]</scope>
    <source>
        <strain evidence="7 8">DSM 110363</strain>
    </source>
</reference>
<dbReference type="CDD" id="cd09001">
    <property type="entry name" value="GH43_FsAxh1-like"/>
    <property type="match status" value="1"/>
</dbReference>
<evidence type="ECO:0000313" key="7">
    <source>
        <dbReference type="EMBL" id="KAF2963580.1"/>
    </source>
</evidence>
<comment type="similarity">
    <text evidence="1 4">Belongs to the glycosyl hydrolase 43 family.</text>
</comment>
<keyword evidence="2 4" id="KW-0378">Hydrolase</keyword>
<evidence type="ECO:0000259" key="6">
    <source>
        <dbReference type="Pfam" id="PF17851"/>
    </source>
</evidence>
<evidence type="ECO:0000256" key="2">
    <source>
        <dbReference type="ARBA" id="ARBA00022801"/>
    </source>
</evidence>
<dbReference type="SUPFAM" id="SSF49899">
    <property type="entry name" value="Concanavalin A-like lectins/glucanases"/>
    <property type="match status" value="1"/>
</dbReference>
<dbReference type="Proteomes" id="UP000481858">
    <property type="component" value="Unassembled WGS sequence"/>
</dbReference>
<dbReference type="SUPFAM" id="SSF75005">
    <property type="entry name" value="Arabinanase/levansucrase/invertase"/>
    <property type="match status" value="1"/>
</dbReference>
<protein>
    <recommendedName>
        <fullName evidence="6">Beta-xylosidase C-terminal Concanavalin A-like domain-containing protein</fullName>
    </recommendedName>
</protein>
<dbReference type="InParanoid" id="A0A7C8IHG4"/>
<accession>A0A7C8IHG4</accession>
<dbReference type="PANTHER" id="PTHR42812:SF15">
    <property type="entry name" value="HYDROLASE, PUTATIVE (AFU_ORTHOLOGUE AFUA_2G00930)-RELATED"/>
    <property type="match status" value="1"/>
</dbReference>
<dbReference type="Gene3D" id="2.115.10.20">
    <property type="entry name" value="Glycosyl hydrolase domain, family 43"/>
    <property type="match status" value="1"/>
</dbReference>
<dbReference type="InterPro" id="IPR013320">
    <property type="entry name" value="ConA-like_dom_sf"/>
</dbReference>
<dbReference type="AlphaFoldDB" id="A0A7C8IHG4"/>
<dbReference type="InterPro" id="IPR006710">
    <property type="entry name" value="Glyco_hydro_43"/>
</dbReference>
<feature type="signal peptide" evidence="5">
    <location>
        <begin position="1"/>
        <end position="18"/>
    </location>
</feature>
<evidence type="ECO:0000256" key="4">
    <source>
        <dbReference type="RuleBase" id="RU361187"/>
    </source>
</evidence>
<evidence type="ECO:0000256" key="5">
    <source>
        <dbReference type="SAM" id="SignalP"/>
    </source>
</evidence>
<dbReference type="PANTHER" id="PTHR42812">
    <property type="entry name" value="BETA-XYLOSIDASE"/>
    <property type="match status" value="1"/>
</dbReference>
<dbReference type="GO" id="GO:0005975">
    <property type="term" value="P:carbohydrate metabolic process"/>
    <property type="evidence" value="ECO:0007669"/>
    <property type="project" value="InterPro"/>
</dbReference>
<feature type="domain" description="Beta-xylosidase C-terminal Concanavalin A-like" evidence="6">
    <location>
        <begin position="327"/>
        <end position="518"/>
    </location>
</feature>
<keyword evidence="3 4" id="KW-0326">Glycosidase</keyword>
<dbReference type="OrthoDB" id="2139957at2759"/>
<dbReference type="InterPro" id="IPR023296">
    <property type="entry name" value="Glyco_hydro_beta-prop_sf"/>
</dbReference>
<dbReference type="GO" id="GO:0004553">
    <property type="term" value="F:hydrolase activity, hydrolyzing O-glycosyl compounds"/>
    <property type="evidence" value="ECO:0007669"/>
    <property type="project" value="InterPro"/>
</dbReference>
<keyword evidence="5" id="KW-0732">Signal</keyword>
<gene>
    <name evidence="7" type="ORF">GQX73_g9993</name>
</gene>
<dbReference type="EMBL" id="WUBL01000195">
    <property type="protein sequence ID" value="KAF2963580.1"/>
    <property type="molecule type" value="Genomic_DNA"/>
</dbReference>
<evidence type="ECO:0000256" key="3">
    <source>
        <dbReference type="ARBA" id="ARBA00023295"/>
    </source>
</evidence>
<dbReference type="InterPro" id="IPR041542">
    <property type="entry name" value="GH43_C2"/>
</dbReference>
<comment type="caution">
    <text evidence="7">The sequence shown here is derived from an EMBL/GenBank/DDBJ whole genome shotgun (WGS) entry which is preliminary data.</text>
</comment>